<organism evidence="2 3">
    <name type="scientific">Fusobacterium pseudoperiodonticum</name>
    <dbReference type="NCBI Taxonomy" id="2663009"/>
    <lineage>
        <taxon>Bacteria</taxon>
        <taxon>Fusobacteriati</taxon>
        <taxon>Fusobacteriota</taxon>
        <taxon>Fusobacteriia</taxon>
        <taxon>Fusobacteriales</taxon>
        <taxon>Fusobacteriaceae</taxon>
        <taxon>Fusobacterium</taxon>
    </lineage>
</organism>
<dbReference type="PANTHER" id="PTHR35800">
    <property type="entry name" value="PROTEIN JAG"/>
    <property type="match status" value="1"/>
</dbReference>
<evidence type="ECO:0000313" key="3">
    <source>
        <dbReference type="Proteomes" id="UP000231749"/>
    </source>
</evidence>
<dbReference type="RefSeq" id="WP_099991070.1">
    <property type="nucleotide sequence ID" value="NZ_CP024702.1"/>
</dbReference>
<evidence type="ECO:0000313" key="2">
    <source>
        <dbReference type="EMBL" id="ATV66805.1"/>
    </source>
</evidence>
<dbReference type="SUPFAM" id="SSF82708">
    <property type="entry name" value="R3H domain"/>
    <property type="match status" value="1"/>
</dbReference>
<dbReference type="InterPro" id="IPR034079">
    <property type="entry name" value="R3H_KhpB"/>
</dbReference>
<dbReference type="GO" id="GO:0003723">
    <property type="term" value="F:RNA binding"/>
    <property type="evidence" value="ECO:0007669"/>
    <property type="project" value="InterPro"/>
</dbReference>
<dbReference type="CDD" id="cd02644">
    <property type="entry name" value="R3H_jag"/>
    <property type="match status" value="1"/>
</dbReference>
<dbReference type="Proteomes" id="UP000231749">
    <property type="component" value="Chromosome"/>
</dbReference>
<accession>A0AAD0F4L7</accession>
<dbReference type="Gene3D" id="3.30.300.20">
    <property type="match status" value="1"/>
</dbReference>
<dbReference type="Pfam" id="PF01424">
    <property type="entry name" value="R3H"/>
    <property type="match status" value="1"/>
</dbReference>
<dbReference type="InterPro" id="IPR036867">
    <property type="entry name" value="R3H_dom_sf"/>
</dbReference>
<name>A0AAD0F4L7_9FUSO</name>
<proteinExistence type="predicted"/>
<dbReference type="InterPro" id="IPR001374">
    <property type="entry name" value="R3H_dom"/>
</dbReference>
<dbReference type="InterPro" id="IPR039247">
    <property type="entry name" value="KhpB"/>
</dbReference>
<reference evidence="3" key="1">
    <citation type="submission" date="2017-11" db="EMBL/GenBank/DDBJ databases">
        <title>Genome sequencing of Fusobacterium periodonticum KCOM 1282.</title>
        <authorList>
            <person name="Kook J.-K."/>
            <person name="Park S.-N."/>
            <person name="Lim Y.K."/>
        </authorList>
    </citation>
    <scope>NUCLEOTIDE SEQUENCE [LARGE SCALE GENOMIC DNA]</scope>
    <source>
        <strain evidence="3">KCOM 1282</strain>
    </source>
</reference>
<feature type="domain" description="R3H" evidence="1">
    <location>
        <begin position="196"/>
        <end position="262"/>
    </location>
</feature>
<sequence>MEKTIEIKAIDKEKALKRALNILGVELTDNETVDIVEKVSPHKKFFGLLGTEPGIYEVSIKTKQEEKKEVKEHKEHKEYKPHVHKFEKEKTEKHVKTEKFEKLEKAEKVEKTEKVNHSEQEKEISEKVAFFVEKMKLDIKYKIKRVKERVYVVEFFGKDNALIIGQKGKTLNSFEYLLNSMIKNCKIEIDVEKFKEKRNDTLRVLAKRMAEKVSKTGKTVRLNAMPPRERKVIHEVVNKYPDLDTFSEGRDPKRYIVIKKKR</sequence>
<dbReference type="SMART" id="SM00393">
    <property type="entry name" value="R3H"/>
    <property type="match status" value="1"/>
</dbReference>
<dbReference type="PROSITE" id="PS51061">
    <property type="entry name" value="R3H"/>
    <property type="match status" value="1"/>
</dbReference>
<dbReference type="PANTHER" id="PTHR35800:SF1">
    <property type="entry name" value="RNA-BINDING PROTEIN KHPB"/>
    <property type="match status" value="1"/>
</dbReference>
<evidence type="ECO:0000259" key="1">
    <source>
        <dbReference type="PROSITE" id="PS51061"/>
    </source>
</evidence>
<dbReference type="Gene3D" id="3.30.1370.50">
    <property type="entry name" value="R3H-like domain"/>
    <property type="match status" value="1"/>
</dbReference>
<dbReference type="EMBL" id="CP024702">
    <property type="protein sequence ID" value="ATV66805.1"/>
    <property type="molecule type" value="Genomic_DNA"/>
</dbReference>
<gene>
    <name evidence="2" type="ORF">CTM86_09540</name>
</gene>
<protein>
    <submittedName>
        <fullName evidence="2">Jag protein</fullName>
    </submittedName>
</protein>
<dbReference type="InterPro" id="IPR015946">
    <property type="entry name" value="KH_dom-like_a/b"/>
</dbReference>
<dbReference type="AlphaFoldDB" id="A0AAD0F4L7"/>